<dbReference type="PROSITE" id="PS50206">
    <property type="entry name" value="RHODANESE_3"/>
    <property type="match status" value="2"/>
</dbReference>
<dbReference type="EC" id="2.8.1.1" evidence="4"/>
<organism evidence="4 5">
    <name type="scientific">Microlunatus panaciterrae</name>
    <dbReference type="NCBI Taxonomy" id="400768"/>
    <lineage>
        <taxon>Bacteria</taxon>
        <taxon>Bacillati</taxon>
        <taxon>Actinomycetota</taxon>
        <taxon>Actinomycetes</taxon>
        <taxon>Propionibacteriales</taxon>
        <taxon>Propionibacteriaceae</taxon>
        <taxon>Microlunatus</taxon>
    </lineage>
</organism>
<dbReference type="CDD" id="cd01448">
    <property type="entry name" value="TST_Repeat_1"/>
    <property type="match status" value="1"/>
</dbReference>
<evidence type="ECO:0000259" key="3">
    <source>
        <dbReference type="PROSITE" id="PS50206"/>
    </source>
</evidence>
<dbReference type="GO" id="GO:0004792">
    <property type="term" value="F:thiosulfate-cyanide sulfurtransferase activity"/>
    <property type="evidence" value="ECO:0007669"/>
    <property type="project" value="UniProtKB-EC"/>
</dbReference>
<dbReference type="EMBL" id="JAFBCF010000001">
    <property type="protein sequence ID" value="MBM7800660.1"/>
    <property type="molecule type" value="Genomic_DNA"/>
</dbReference>
<dbReference type="Proteomes" id="UP000704762">
    <property type="component" value="Unassembled WGS sequence"/>
</dbReference>
<dbReference type="GO" id="GO:0016784">
    <property type="term" value="F:3-mercaptopyruvate sulfurtransferase activity"/>
    <property type="evidence" value="ECO:0007669"/>
    <property type="project" value="UniProtKB-EC"/>
</dbReference>
<dbReference type="Pfam" id="PF00581">
    <property type="entry name" value="Rhodanese"/>
    <property type="match status" value="2"/>
</dbReference>
<dbReference type="CDD" id="cd01449">
    <property type="entry name" value="TST_Repeat_2"/>
    <property type="match status" value="1"/>
</dbReference>
<proteinExistence type="predicted"/>
<dbReference type="PANTHER" id="PTHR11364:SF27">
    <property type="entry name" value="SULFURTRANSFERASE"/>
    <property type="match status" value="1"/>
</dbReference>
<sequence length="280" mass="29122">MSVLIGAQDLLAALGSDQPPVIADVRWELGRDTGRADFEAGHIPGAQFVDLDRELAAPPGAGGRHPLPPPEVFQQAMRRIGVSNDRAVVVYDAANSLAASRLWWLLADAGHDQVAVLDGGLAAWTKAGQPVTAGESEHVPAGDFDGRPGQLGQVDSATLAALIDKGEAPVLVDVRGAERYAGENEPIDPVAGHIPGAVSAPSMDNVDADGRFVAPKVLRERFTALGVDGDAVLYCGSGITAAHTLLAMRSAGIGGGTLYPGSWSDWIRDPDRPVRTGPLP</sequence>
<feature type="domain" description="Rhodanese" evidence="3">
    <location>
        <begin position="165"/>
        <end position="275"/>
    </location>
</feature>
<evidence type="ECO:0000313" key="4">
    <source>
        <dbReference type="EMBL" id="MBM7800660.1"/>
    </source>
</evidence>
<dbReference type="Gene3D" id="3.40.250.10">
    <property type="entry name" value="Rhodanese-like domain"/>
    <property type="match status" value="2"/>
</dbReference>
<reference evidence="4 5" key="1">
    <citation type="submission" date="2021-01" db="EMBL/GenBank/DDBJ databases">
        <title>Sequencing the genomes of 1000 actinobacteria strains.</title>
        <authorList>
            <person name="Klenk H.-P."/>
        </authorList>
    </citation>
    <scope>NUCLEOTIDE SEQUENCE [LARGE SCALE GENOMIC DNA]</scope>
    <source>
        <strain evidence="4 5">DSM 18662</strain>
    </source>
</reference>
<dbReference type="InterPro" id="IPR036873">
    <property type="entry name" value="Rhodanese-like_dom_sf"/>
</dbReference>
<name>A0ABS2RNS2_9ACTN</name>
<dbReference type="PROSITE" id="PS00380">
    <property type="entry name" value="RHODANESE_1"/>
    <property type="match status" value="1"/>
</dbReference>
<dbReference type="RefSeq" id="WP_204920012.1">
    <property type="nucleotide sequence ID" value="NZ_BAAAQP010000003.1"/>
</dbReference>
<keyword evidence="1 4" id="KW-0808">Transferase</keyword>
<evidence type="ECO:0000256" key="2">
    <source>
        <dbReference type="ARBA" id="ARBA00022737"/>
    </source>
</evidence>
<keyword evidence="5" id="KW-1185">Reference proteome</keyword>
<dbReference type="SUPFAM" id="SSF52821">
    <property type="entry name" value="Rhodanese/Cell cycle control phosphatase"/>
    <property type="match status" value="2"/>
</dbReference>
<dbReference type="PANTHER" id="PTHR11364">
    <property type="entry name" value="THIOSULFATE SULFERTANSFERASE"/>
    <property type="match status" value="1"/>
</dbReference>
<keyword evidence="2" id="KW-0677">Repeat</keyword>
<accession>A0ABS2RNS2</accession>
<dbReference type="SMART" id="SM00450">
    <property type="entry name" value="RHOD"/>
    <property type="match status" value="2"/>
</dbReference>
<dbReference type="InterPro" id="IPR001307">
    <property type="entry name" value="Thiosulphate_STrfase_CS"/>
</dbReference>
<dbReference type="EC" id="2.8.1.2" evidence="4"/>
<dbReference type="InterPro" id="IPR001763">
    <property type="entry name" value="Rhodanese-like_dom"/>
</dbReference>
<feature type="domain" description="Rhodanese" evidence="3">
    <location>
        <begin position="16"/>
        <end position="133"/>
    </location>
</feature>
<evidence type="ECO:0000256" key="1">
    <source>
        <dbReference type="ARBA" id="ARBA00022679"/>
    </source>
</evidence>
<gene>
    <name evidence="4" type="ORF">JOE57_003581</name>
</gene>
<protein>
    <submittedName>
        <fullName evidence="4">Thiosulfate/3-mercaptopyruvate sulfurtransferase</fullName>
        <ecNumber evidence="4">2.8.1.1</ecNumber>
        <ecNumber evidence="4">2.8.1.2</ecNumber>
    </submittedName>
</protein>
<dbReference type="InterPro" id="IPR045078">
    <property type="entry name" value="TST/MPST-like"/>
</dbReference>
<evidence type="ECO:0000313" key="5">
    <source>
        <dbReference type="Proteomes" id="UP000704762"/>
    </source>
</evidence>
<comment type="caution">
    <text evidence="4">The sequence shown here is derived from an EMBL/GenBank/DDBJ whole genome shotgun (WGS) entry which is preliminary data.</text>
</comment>